<dbReference type="SUPFAM" id="SSF51445">
    <property type="entry name" value="(Trans)glycosidases"/>
    <property type="match status" value="1"/>
</dbReference>
<dbReference type="Pfam" id="PF00400">
    <property type="entry name" value="WD40"/>
    <property type="match status" value="2"/>
</dbReference>
<name>A0A261Y036_9FUNG</name>
<dbReference type="InterPro" id="IPR004352">
    <property type="entry name" value="GH114_TIM-barrel"/>
</dbReference>
<protein>
    <recommendedName>
        <fullName evidence="2">alpha-galactosidase</fullName>
        <ecNumber evidence="2">3.2.1.22</ecNumber>
    </recommendedName>
</protein>
<dbReference type="EC" id="3.2.1.22" evidence="2"/>
<evidence type="ECO:0000256" key="6">
    <source>
        <dbReference type="SAM" id="MobiDB-lite"/>
    </source>
</evidence>
<dbReference type="Gene3D" id="3.20.20.70">
    <property type="entry name" value="Aldolase class I"/>
    <property type="match status" value="1"/>
</dbReference>
<feature type="compositionally biased region" description="Polar residues" evidence="6">
    <location>
        <begin position="1064"/>
        <end position="1076"/>
    </location>
</feature>
<dbReference type="OrthoDB" id="2095648at2759"/>
<feature type="compositionally biased region" description="Low complexity" evidence="6">
    <location>
        <begin position="1077"/>
        <end position="1086"/>
    </location>
</feature>
<dbReference type="SMART" id="SM00256">
    <property type="entry name" value="FBOX"/>
    <property type="match status" value="1"/>
</dbReference>
<dbReference type="InterPro" id="IPR003903">
    <property type="entry name" value="UIM_dom"/>
</dbReference>
<feature type="region of interest" description="Disordered" evidence="6">
    <location>
        <begin position="707"/>
        <end position="735"/>
    </location>
</feature>
<feature type="compositionally biased region" description="Low complexity" evidence="6">
    <location>
        <begin position="1105"/>
        <end position="1118"/>
    </location>
</feature>
<dbReference type="PANTHER" id="PTHR35273:SF2">
    <property type="entry name" value="ALPHA-GALACTOSIDASE"/>
    <property type="match status" value="1"/>
</dbReference>
<comment type="catalytic activity">
    <reaction evidence="1">
        <text>Hydrolysis of terminal, non-reducing alpha-D-galactose residues in alpha-D-galactosides, including galactose oligosaccharides, galactomannans and galactolipids.</text>
        <dbReference type="EC" id="3.2.1.22"/>
    </reaction>
</comment>
<gene>
    <name evidence="9" type="ORF">BZG36_02944</name>
</gene>
<feature type="repeat" description="WD" evidence="5">
    <location>
        <begin position="818"/>
        <end position="857"/>
    </location>
</feature>
<dbReference type="InterPro" id="IPR013785">
    <property type="entry name" value="Aldolase_TIM"/>
</dbReference>
<accession>A0A261Y036</accession>
<dbReference type="InterPro" id="IPR036047">
    <property type="entry name" value="F-box-like_dom_sf"/>
</dbReference>
<comment type="caution">
    <text evidence="9">The sequence shown here is derived from an EMBL/GenBank/DDBJ whole genome shotgun (WGS) entry which is preliminary data.</text>
</comment>
<keyword evidence="7" id="KW-0732">Signal</keyword>
<sequence>MSKASRYTLSFLLVLLLCATHFAQSVTNVSAGVTWQVQLVNTIDTSYDAQVYHIDPMLQGQDMGAVIKSLHARNVTIVCYFSGGSKENFRSDANQFPSNIVGNTLKGWSNEEWLDIRNFNQTGLATIMNNRLDAMKSMACDAVSPDNTDGYRNDPGFPLTAQDTLDYLNYLADAAHSRGMAIGLKNMLDLIPSVKDKYDFAINEQCHQYSECDQLQPFAQANKAVLGIEYTGQTKLAAANFPNFCASSNASSYSFVTKNMNLDAWIESCRTLNYNGTQPSPSPQPEGIASCLAVDMHLLIYLTLTLVALNLSPSYAERRRRNLKGRPHDWDGPQSESRARRKGRLDVLKQSSTAEQHESYINQVPVEILTHIFARLDPFALGTAGLVCRYWRHVITDDACWRDAFLAFFGCSPFQRLAEESWRMEYTLRTRLLRRWEKGRGMTMLFDPRIGPIHEVYTDLEHSWMLVGSLNKGIAVRCDPSNGKVDRDIIYASDENASLEIAKMKIDSHRILWGYNTGYIALTTRTRHSNNRSLKQFADFHNGPVSALAWSESFQDIVLSGGVDGITKLWDVATGRCIRNLQLSVAPITALYYNPKTHIIIGNANGAVYVWHLDSTKLVHRAATTTSHLPPTQSHSDSNNSTAAISTVIITAPTKAPTGVKRIVYDQVTDSIFISYDGLGFVIQYSMQGEKLAIFGDGHSGNVTCMETSRSGNTPSVNPQPPRSLSRSNSEELQPKMKTMVPSIPSTSTMVLQKEDNSNVNIGATPTPPTLSKSEDIRLLVTGDSFGTIYLWDIDAARPSAPQSISGSPFVAEPLRVINAHHSAVSCLYSDAFKIISGATDGWVKVWDPLTADLIKVLHNRSTRHTAPESEARYTANHVTSTSFGGIVTLGGHVKVWDFAPDITLTGHRGRRQNPRHSAGNLNAPKAHLHHEIKQAVKDSKQQLRLEKEMRERERKLFDKHTLGGLSDRERLDLAIMLSREESDTGTSSQATPITHAALADQEEEDLIKAVMASLEISNGGGAPKTAQEEAASAQGNGVGDHSPLAHVDDEHYPTLPARRPSDMAQNFATSFGSLATSPSPSSTPTWSNIVASPGPSPSLRPQKSEPSSWSSSQGSYVNSYTYSTKQSNVHSKIRTIPVWEANALRSSGGDDSASQRESDLGTHDVSLDGGEVWYDDEEELQFVLQMSKEDT</sequence>
<dbReference type="AlphaFoldDB" id="A0A261Y036"/>
<dbReference type="PROSITE" id="PS50330">
    <property type="entry name" value="UIM"/>
    <property type="match status" value="1"/>
</dbReference>
<dbReference type="SUPFAM" id="SSF50978">
    <property type="entry name" value="WD40 repeat-like"/>
    <property type="match status" value="1"/>
</dbReference>
<dbReference type="PANTHER" id="PTHR35273">
    <property type="entry name" value="ALPHA-1,4 POLYGALACTOSAMINIDASE, PUTATIVE (AFU_ORTHOLOGUE AFUA_3G07890)-RELATED"/>
    <property type="match status" value="1"/>
</dbReference>
<feature type="region of interest" description="Disordered" evidence="6">
    <location>
        <begin position="322"/>
        <end position="343"/>
    </location>
</feature>
<feature type="domain" description="F-box" evidence="8">
    <location>
        <begin position="358"/>
        <end position="404"/>
    </location>
</feature>
<dbReference type="Pfam" id="PF12937">
    <property type="entry name" value="F-box-like"/>
    <property type="match status" value="1"/>
</dbReference>
<dbReference type="PROSITE" id="PS50294">
    <property type="entry name" value="WD_REPEATS_REGION"/>
    <property type="match status" value="1"/>
</dbReference>
<feature type="region of interest" description="Disordered" evidence="6">
    <location>
        <begin position="1020"/>
        <end position="1118"/>
    </location>
</feature>
<dbReference type="GO" id="GO:0004557">
    <property type="term" value="F:alpha-galactosidase activity"/>
    <property type="evidence" value="ECO:0007669"/>
    <property type="project" value="UniProtKB-EC"/>
</dbReference>
<dbReference type="EMBL" id="MVBO01000061">
    <property type="protein sequence ID" value="OZJ03953.1"/>
    <property type="molecule type" value="Genomic_DNA"/>
</dbReference>
<evidence type="ECO:0000259" key="8">
    <source>
        <dbReference type="PROSITE" id="PS50181"/>
    </source>
</evidence>
<dbReference type="InterPro" id="IPR001810">
    <property type="entry name" value="F-box_dom"/>
</dbReference>
<evidence type="ECO:0000256" key="3">
    <source>
        <dbReference type="ARBA" id="ARBA00022574"/>
    </source>
</evidence>
<evidence type="ECO:0000313" key="9">
    <source>
        <dbReference type="EMBL" id="OZJ03953.1"/>
    </source>
</evidence>
<dbReference type="SUPFAM" id="SSF81383">
    <property type="entry name" value="F-box domain"/>
    <property type="match status" value="1"/>
</dbReference>
<feature type="repeat" description="WD" evidence="5">
    <location>
        <begin position="538"/>
        <end position="580"/>
    </location>
</feature>
<dbReference type="PROSITE" id="PS50181">
    <property type="entry name" value="FBOX"/>
    <property type="match status" value="1"/>
</dbReference>
<dbReference type="Gene3D" id="1.20.1280.50">
    <property type="match status" value="1"/>
</dbReference>
<evidence type="ECO:0000256" key="1">
    <source>
        <dbReference type="ARBA" id="ARBA00001255"/>
    </source>
</evidence>
<feature type="chain" id="PRO_5013012057" description="alpha-galactosidase" evidence="7">
    <location>
        <begin position="26"/>
        <end position="1192"/>
    </location>
</feature>
<feature type="signal peptide" evidence="7">
    <location>
        <begin position="1"/>
        <end position="25"/>
    </location>
</feature>
<dbReference type="InterPro" id="IPR036322">
    <property type="entry name" value="WD40_repeat_dom_sf"/>
</dbReference>
<dbReference type="InterPro" id="IPR015943">
    <property type="entry name" value="WD40/YVTN_repeat-like_dom_sf"/>
</dbReference>
<evidence type="ECO:0000256" key="2">
    <source>
        <dbReference type="ARBA" id="ARBA00012755"/>
    </source>
</evidence>
<evidence type="ECO:0000313" key="10">
    <source>
        <dbReference type="Proteomes" id="UP000242875"/>
    </source>
</evidence>
<keyword evidence="3 5" id="KW-0853">WD repeat</keyword>
<proteinExistence type="predicted"/>
<keyword evidence="10" id="KW-1185">Reference proteome</keyword>
<feature type="compositionally biased region" description="Basic and acidic residues" evidence="6">
    <location>
        <begin position="1154"/>
        <end position="1167"/>
    </location>
</feature>
<feature type="compositionally biased region" description="Polar residues" evidence="6">
    <location>
        <begin position="707"/>
        <end position="728"/>
    </location>
</feature>
<reference evidence="9 10" key="1">
    <citation type="journal article" date="2017" name="Mycologia">
        <title>Bifiguratus adelaidae, gen. et sp. nov., a new member of Mucoromycotina in endophytic and soil-dwelling habitats.</title>
        <authorList>
            <person name="Torres-Cruz T.J."/>
            <person name="Billingsley Tobias T.L."/>
            <person name="Almatruk M."/>
            <person name="Hesse C."/>
            <person name="Kuske C.R."/>
            <person name="Desiro A."/>
            <person name="Benucci G.M."/>
            <person name="Bonito G."/>
            <person name="Stajich J.E."/>
            <person name="Dunlap C."/>
            <person name="Arnold A.E."/>
            <person name="Porras-Alfaro A."/>
        </authorList>
    </citation>
    <scope>NUCLEOTIDE SEQUENCE [LARGE SCALE GENOMIC DNA]</scope>
    <source>
        <strain evidence="9 10">AZ0501</strain>
    </source>
</reference>
<dbReference type="SMART" id="SM00320">
    <property type="entry name" value="WD40"/>
    <property type="match status" value="4"/>
</dbReference>
<feature type="region of interest" description="Disordered" evidence="6">
    <location>
        <begin position="1145"/>
        <end position="1168"/>
    </location>
</feature>
<evidence type="ECO:0000256" key="5">
    <source>
        <dbReference type="PROSITE-ProRule" id="PRU00221"/>
    </source>
</evidence>
<keyword evidence="4" id="KW-0677">Repeat</keyword>
<dbReference type="PROSITE" id="PS00678">
    <property type="entry name" value="WD_REPEATS_1"/>
    <property type="match status" value="1"/>
</dbReference>
<organism evidence="9 10">
    <name type="scientific">Bifiguratus adelaidae</name>
    <dbReference type="NCBI Taxonomy" id="1938954"/>
    <lineage>
        <taxon>Eukaryota</taxon>
        <taxon>Fungi</taxon>
        <taxon>Fungi incertae sedis</taxon>
        <taxon>Mucoromycota</taxon>
        <taxon>Mucoromycotina</taxon>
        <taxon>Endogonomycetes</taxon>
        <taxon>Endogonales</taxon>
        <taxon>Endogonales incertae sedis</taxon>
        <taxon>Bifiguratus</taxon>
    </lineage>
</organism>
<evidence type="ECO:0000256" key="4">
    <source>
        <dbReference type="ARBA" id="ARBA00022737"/>
    </source>
</evidence>
<dbReference type="Pfam" id="PF03537">
    <property type="entry name" value="Glyco_hydro_114"/>
    <property type="match status" value="1"/>
</dbReference>
<dbReference type="PROSITE" id="PS50082">
    <property type="entry name" value="WD_REPEATS_2"/>
    <property type="match status" value="2"/>
</dbReference>
<dbReference type="InterPro" id="IPR001680">
    <property type="entry name" value="WD40_rpt"/>
</dbReference>
<dbReference type="InterPro" id="IPR017853">
    <property type="entry name" value="GH"/>
</dbReference>
<dbReference type="InterPro" id="IPR019775">
    <property type="entry name" value="WD40_repeat_CS"/>
</dbReference>
<dbReference type="Proteomes" id="UP000242875">
    <property type="component" value="Unassembled WGS sequence"/>
</dbReference>
<evidence type="ECO:0000256" key="7">
    <source>
        <dbReference type="SAM" id="SignalP"/>
    </source>
</evidence>
<dbReference type="Gene3D" id="2.130.10.10">
    <property type="entry name" value="YVTN repeat-like/Quinoprotein amine dehydrogenase"/>
    <property type="match status" value="2"/>
</dbReference>